<feature type="domain" description="Band 7" evidence="3">
    <location>
        <begin position="23"/>
        <end position="201"/>
    </location>
</feature>
<dbReference type="InterPro" id="IPR036013">
    <property type="entry name" value="Band_7/SPFH_dom_sf"/>
</dbReference>
<evidence type="ECO:0000259" key="3">
    <source>
        <dbReference type="SMART" id="SM00244"/>
    </source>
</evidence>
<dbReference type="InterPro" id="IPR001107">
    <property type="entry name" value="Band_7"/>
</dbReference>
<keyword evidence="1" id="KW-0175">Coiled coil</keyword>
<dbReference type="Pfam" id="PF01145">
    <property type="entry name" value="Band_7"/>
    <property type="match status" value="1"/>
</dbReference>
<keyword evidence="2" id="KW-1133">Transmembrane helix</keyword>
<dbReference type="PANTHER" id="PTHR23222:SF0">
    <property type="entry name" value="PROHIBITIN 1"/>
    <property type="match status" value="1"/>
</dbReference>
<feature type="coiled-coil region" evidence="1">
    <location>
        <begin position="202"/>
        <end position="253"/>
    </location>
</feature>
<reference evidence="4" key="1">
    <citation type="journal article" date="2021" name="Proc. Natl. Acad. Sci. U.S.A.">
        <title>A Catalog of Tens of Thousands of Viruses from Human Metagenomes Reveals Hidden Associations with Chronic Diseases.</title>
        <authorList>
            <person name="Tisza M.J."/>
            <person name="Buck C.B."/>
        </authorList>
    </citation>
    <scope>NUCLEOTIDE SEQUENCE</scope>
    <source>
        <strain evidence="4">Ct96x5</strain>
    </source>
</reference>
<name>A0A8S5PSE1_9CAUD</name>
<dbReference type="Gene3D" id="3.30.479.30">
    <property type="entry name" value="Band 7 domain"/>
    <property type="match status" value="1"/>
</dbReference>
<dbReference type="PANTHER" id="PTHR23222">
    <property type="entry name" value="PROHIBITIN"/>
    <property type="match status" value="1"/>
</dbReference>
<sequence>MKKTLGGFTTAAILIFVIVVFLFCTVRIPAGYVGVVYNMNGGISNKTLSQGFHIVAPTQNVTTYSIGIEQSYLTASKDGDSSGDESFEVPSNDGKGLTVDMTFTYRYDADRVADTFTRFKGQSGKDVKDSFIKPNIMSWTKEVTAKYSVIDLLGDKRASLNSELTDYLKAKFEPYGIVIESVSLINIDPDEETRSAVQKKVNAQQDLELAKIEQQTANVNAEKEKEVAITKANQEKETAQINAEAKLIEAQAEAESNRLIAQSLTPELIEKQKYEKWDGKLPTVQAGGSSSIIVDAANDTE</sequence>
<evidence type="ECO:0000256" key="2">
    <source>
        <dbReference type="SAM" id="Phobius"/>
    </source>
</evidence>
<accession>A0A8S5PSE1</accession>
<proteinExistence type="predicted"/>
<dbReference type="CDD" id="cd03401">
    <property type="entry name" value="SPFH_prohibitin"/>
    <property type="match status" value="1"/>
</dbReference>
<dbReference type="EMBL" id="BK015488">
    <property type="protein sequence ID" value="DAE09419.1"/>
    <property type="molecule type" value="Genomic_DNA"/>
</dbReference>
<dbReference type="SUPFAM" id="SSF117892">
    <property type="entry name" value="Band 7/SPFH domain"/>
    <property type="match status" value="1"/>
</dbReference>
<organism evidence="4">
    <name type="scientific">Siphoviridae sp. ct96x5</name>
    <dbReference type="NCBI Taxonomy" id="2825367"/>
    <lineage>
        <taxon>Viruses</taxon>
        <taxon>Duplodnaviria</taxon>
        <taxon>Heunggongvirae</taxon>
        <taxon>Uroviricota</taxon>
        <taxon>Caudoviricetes</taxon>
    </lineage>
</organism>
<feature type="transmembrane region" description="Helical" evidence="2">
    <location>
        <begin position="12"/>
        <end position="37"/>
    </location>
</feature>
<protein>
    <submittedName>
        <fullName evidence="4">High frequency of lysogenization C protein</fullName>
    </submittedName>
</protein>
<keyword evidence="2" id="KW-0472">Membrane</keyword>
<dbReference type="GO" id="GO:0016020">
    <property type="term" value="C:membrane"/>
    <property type="evidence" value="ECO:0007669"/>
    <property type="project" value="InterPro"/>
</dbReference>
<dbReference type="SMART" id="SM00244">
    <property type="entry name" value="PHB"/>
    <property type="match status" value="1"/>
</dbReference>
<evidence type="ECO:0000313" key="4">
    <source>
        <dbReference type="EMBL" id="DAE09419.1"/>
    </source>
</evidence>
<evidence type="ECO:0000256" key="1">
    <source>
        <dbReference type="SAM" id="Coils"/>
    </source>
</evidence>
<keyword evidence="2" id="KW-0812">Transmembrane</keyword>
<dbReference type="InterPro" id="IPR000163">
    <property type="entry name" value="Prohibitin"/>
</dbReference>